<name>A0A9P1DM39_9DINO</name>
<evidence type="ECO:0000256" key="1">
    <source>
        <dbReference type="SAM" id="MobiDB-lite"/>
    </source>
</evidence>
<evidence type="ECO:0000313" key="4">
    <source>
        <dbReference type="Proteomes" id="UP001152797"/>
    </source>
</evidence>
<dbReference type="EMBL" id="CAMXCT030005556">
    <property type="protein sequence ID" value="CAL4799963.1"/>
    <property type="molecule type" value="Genomic_DNA"/>
</dbReference>
<sequence length="533" mass="59443">MTELERFPAGQSNACSIELRFCHRRTERFCSCQVRASLVWRELNRGRVGQEVEGWPCSNAAKRHSGHPKVSNRELQKVHAEIVSEDITPFSKPDLVARVCGLLRAALVREDAMFADEALGVLGRLQHHRGLTLSEDEIHSFAQPLLRRALRWECPNDDEASEELTCFRRTCLNQEICSESPLSVLATELIPKWLEEEGGAARADRLKLAAESWETLGVEDVEASILYMSVCLELGDHIGIRRSLEMLQDSQIDLNLALQPLFLADLKALGLISEKALNSRLSCWSQRVQRAAELACQGEAGGVFFRRHGALLLIDDEVIALGFNHCTLPLGPRGPDPQLGGKLRTFERSEEARAAGLSLKRSRPRPAQRHAEVHCLLQVPVLEALSEAEILVVELADVGPGFSWAEPCSRGCMQLLMKYGVRQGSWTDGRGGLVTRPFRHEPELDVPACTFEGTSRLSCDAISERACLDIAEKLRQEKEGLPAWGMEELAEEGVEAVAEARRRRPLSLRGQVFPLPPRKRSTKYADALRMEKS</sequence>
<dbReference type="Proteomes" id="UP001152797">
    <property type="component" value="Unassembled WGS sequence"/>
</dbReference>
<keyword evidence="4" id="KW-1185">Reference proteome</keyword>
<organism evidence="2">
    <name type="scientific">Cladocopium goreaui</name>
    <dbReference type="NCBI Taxonomy" id="2562237"/>
    <lineage>
        <taxon>Eukaryota</taxon>
        <taxon>Sar</taxon>
        <taxon>Alveolata</taxon>
        <taxon>Dinophyceae</taxon>
        <taxon>Suessiales</taxon>
        <taxon>Symbiodiniaceae</taxon>
        <taxon>Cladocopium</taxon>
    </lineage>
</organism>
<reference evidence="3" key="2">
    <citation type="submission" date="2024-04" db="EMBL/GenBank/DDBJ databases">
        <authorList>
            <person name="Chen Y."/>
            <person name="Shah S."/>
            <person name="Dougan E. K."/>
            <person name="Thang M."/>
            <person name="Chan C."/>
        </authorList>
    </citation>
    <scope>NUCLEOTIDE SEQUENCE [LARGE SCALE GENOMIC DNA]</scope>
</reference>
<accession>A0A9P1DM39</accession>
<feature type="region of interest" description="Disordered" evidence="1">
    <location>
        <begin position="511"/>
        <end position="533"/>
    </location>
</feature>
<protein>
    <submittedName>
        <fullName evidence="2">Uncharacterized protein</fullName>
    </submittedName>
</protein>
<comment type="caution">
    <text evidence="2">The sequence shown here is derived from an EMBL/GenBank/DDBJ whole genome shotgun (WGS) entry which is preliminary data.</text>
</comment>
<dbReference type="EMBL" id="CAMXCT020005556">
    <property type="protein sequence ID" value="CAL1166026.1"/>
    <property type="molecule type" value="Genomic_DNA"/>
</dbReference>
<evidence type="ECO:0000313" key="3">
    <source>
        <dbReference type="EMBL" id="CAL1166026.1"/>
    </source>
</evidence>
<evidence type="ECO:0000313" key="2">
    <source>
        <dbReference type="EMBL" id="CAI4012651.1"/>
    </source>
</evidence>
<reference evidence="2" key="1">
    <citation type="submission" date="2022-10" db="EMBL/GenBank/DDBJ databases">
        <authorList>
            <person name="Chen Y."/>
            <person name="Dougan E. K."/>
            <person name="Chan C."/>
            <person name="Rhodes N."/>
            <person name="Thang M."/>
        </authorList>
    </citation>
    <scope>NUCLEOTIDE SEQUENCE</scope>
</reference>
<dbReference type="OrthoDB" id="437464at2759"/>
<gene>
    <name evidence="2" type="ORF">C1SCF055_LOCUS37693</name>
</gene>
<dbReference type="AlphaFoldDB" id="A0A9P1DM39"/>
<proteinExistence type="predicted"/>
<dbReference type="EMBL" id="CAMXCT010005556">
    <property type="protein sequence ID" value="CAI4012651.1"/>
    <property type="molecule type" value="Genomic_DNA"/>
</dbReference>